<reference evidence="2 3" key="1">
    <citation type="submission" date="2018-09" db="EMBL/GenBank/DDBJ databases">
        <authorList>
            <person name="Zhu H."/>
        </authorList>
    </citation>
    <scope>NUCLEOTIDE SEQUENCE [LARGE SCALE GENOMIC DNA]</scope>
    <source>
        <strain evidence="2 3">K1S02-6</strain>
    </source>
</reference>
<evidence type="ECO:0000313" key="2">
    <source>
        <dbReference type="EMBL" id="RJG14352.1"/>
    </source>
</evidence>
<evidence type="ECO:0000313" key="3">
    <source>
        <dbReference type="Proteomes" id="UP000284021"/>
    </source>
</evidence>
<protein>
    <submittedName>
        <fullName evidence="2">Nucleoid-structuring protein H-NS</fullName>
    </submittedName>
</protein>
<sequence length="46" mass="4795">MRPACGGFPLSIVAPGVRREGPSLAHRGSRGIPAAQPPPQRFRSAS</sequence>
<dbReference type="EMBL" id="QYUR01000002">
    <property type="protein sequence ID" value="RJG14352.1"/>
    <property type="molecule type" value="Genomic_DNA"/>
</dbReference>
<keyword evidence="3" id="KW-1185">Reference proteome</keyword>
<feature type="region of interest" description="Disordered" evidence="1">
    <location>
        <begin position="1"/>
        <end position="46"/>
    </location>
</feature>
<organism evidence="2 3">
    <name type="scientific">Pseudomonas cavernicola</name>
    <dbReference type="NCBI Taxonomy" id="2320866"/>
    <lineage>
        <taxon>Bacteria</taxon>
        <taxon>Pseudomonadati</taxon>
        <taxon>Pseudomonadota</taxon>
        <taxon>Gammaproteobacteria</taxon>
        <taxon>Pseudomonadales</taxon>
        <taxon>Pseudomonadaceae</taxon>
        <taxon>Pseudomonas</taxon>
    </lineage>
</organism>
<proteinExistence type="predicted"/>
<accession>A0A418XPA7</accession>
<dbReference type="Proteomes" id="UP000284021">
    <property type="component" value="Unassembled WGS sequence"/>
</dbReference>
<evidence type="ECO:0000256" key="1">
    <source>
        <dbReference type="SAM" id="MobiDB-lite"/>
    </source>
</evidence>
<dbReference type="AlphaFoldDB" id="A0A418XPA7"/>
<name>A0A418XPA7_9PSED</name>
<comment type="caution">
    <text evidence="2">The sequence shown here is derived from an EMBL/GenBank/DDBJ whole genome shotgun (WGS) entry which is preliminary data.</text>
</comment>
<gene>
    <name evidence="2" type="ORF">D3879_05925</name>
</gene>